<name>A0A7J7KW98_9MAGN</name>
<gene>
    <name evidence="2" type="ORF">GIB67_025707</name>
</gene>
<accession>A0A7J7KW98</accession>
<proteinExistence type="predicted"/>
<dbReference type="Proteomes" id="UP000541444">
    <property type="component" value="Unassembled WGS sequence"/>
</dbReference>
<comment type="caution">
    <text evidence="2">The sequence shown here is derived from an EMBL/GenBank/DDBJ whole genome shotgun (WGS) entry which is preliminary data.</text>
</comment>
<reference evidence="2 3" key="1">
    <citation type="journal article" date="2020" name="IScience">
        <title>Genome Sequencing of the Endangered Kingdonia uniflora (Circaeasteraceae, Ranunculales) Reveals Potential Mechanisms of Evolutionary Specialization.</title>
        <authorList>
            <person name="Sun Y."/>
            <person name="Deng T."/>
            <person name="Zhang A."/>
            <person name="Moore M.J."/>
            <person name="Landis J.B."/>
            <person name="Lin N."/>
            <person name="Zhang H."/>
            <person name="Zhang X."/>
            <person name="Huang J."/>
            <person name="Zhang X."/>
            <person name="Sun H."/>
            <person name="Wang H."/>
        </authorList>
    </citation>
    <scope>NUCLEOTIDE SEQUENCE [LARGE SCALE GENOMIC DNA]</scope>
    <source>
        <strain evidence="2">TB1705</strain>
        <tissue evidence="2">Leaf</tissue>
    </source>
</reference>
<evidence type="ECO:0000313" key="3">
    <source>
        <dbReference type="Proteomes" id="UP000541444"/>
    </source>
</evidence>
<feature type="compositionally biased region" description="Polar residues" evidence="1">
    <location>
        <begin position="274"/>
        <end position="285"/>
    </location>
</feature>
<feature type="compositionally biased region" description="Low complexity" evidence="1">
    <location>
        <begin position="111"/>
        <end position="120"/>
    </location>
</feature>
<evidence type="ECO:0000256" key="1">
    <source>
        <dbReference type="SAM" id="MobiDB-lite"/>
    </source>
</evidence>
<keyword evidence="3" id="KW-1185">Reference proteome</keyword>
<feature type="region of interest" description="Disordered" evidence="1">
    <location>
        <begin position="100"/>
        <end position="135"/>
    </location>
</feature>
<dbReference type="AlphaFoldDB" id="A0A7J7KW98"/>
<feature type="region of interest" description="Disordered" evidence="1">
    <location>
        <begin position="274"/>
        <end position="303"/>
    </location>
</feature>
<dbReference type="OrthoDB" id="10071381at2759"/>
<sequence>MLDSRASSFKGPSKIHVILFTLRASPKVPHYLGIQVEAADITLSDTFDIYQAYTSVTINSSERFKIEGDESQFDIEGYEPEFDIEGYDEVPLTPQEFSRIPTIIPSPPAPQSSLQAAPVQDPEPRSNQQSDDRQEAPHIADEYIEEAHQVENDEGQRVPRKRKARRGTCSVIIDEETSFPIHTYHSWIRDTSDIVSRSGRTVNVSKDTNGHVSRIREVGEHMKPMPNMKKTDLMELPPVGRISESSEYGSNPTQVVIENHRDNLAISEVPETEATITPGNSSNFEGNEKSIPISSSGNDVVIL</sequence>
<evidence type="ECO:0000313" key="2">
    <source>
        <dbReference type="EMBL" id="KAF6134592.1"/>
    </source>
</evidence>
<organism evidence="2 3">
    <name type="scientific">Kingdonia uniflora</name>
    <dbReference type="NCBI Taxonomy" id="39325"/>
    <lineage>
        <taxon>Eukaryota</taxon>
        <taxon>Viridiplantae</taxon>
        <taxon>Streptophyta</taxon>
        <taxon>Embryophyta</taxon>
        <taxon>Tracheophyta</taxon>
        <taxon>Spermatophyta</taxon>
        <taxon>Magnoliopsida</taxon>
        <taxon>Ranunculales</taxon>
        <taxon>Circaeasteraceae</taxon>
        <taxon>Kingdonia</taxon>
    </lineage>
</organism>
<dbReference type="EMBL" id="JACGCM010002833">
    <property type="protein sequence ID" value="KAF6134592.1"/>
    <property type="molecule type" value="Genomic_DNA"/>
</dbReference>
<protein>
    <submittedName>
        <fullName evidence="2">Uncharacterized protein</fullName>
    </submittedName>
</protein>
<feature type="compositionally biased region" description="Polar residues" evidence="1">
    <location>
        <begin position="292"/>
        <end position="303"/>
    </location>
</feature>